<reference evidence="1" key="1">
    <citation type="submission" date="2023-10" db="EMBL/GenBank/DDBJ databases">
        <authorList>
            <person name="Rodriguez Cubillos JULIANA M."/>
            <person name="De Vega J."/>
        </authorList>
    </citation>
    <scope>NUCLEOTIDE SEQUENCE</scope>
</reference>
<sequence length="508" mass="56180">MPGAIINNGSGKNYPGKLTFRVFITCITAAFGGLIFGYDLGISGGVTSMDPFLKKFFPNVYEKEANIKPSDNQYCKFDSQTLTLFTSSLYLAALVASLAASIITRLFGRRLTMITGGVLFLAGAALNGFAQEVWMLIVGRMLLGFGIGCANQSVPIYVSEVAPYKYRGALNNMFQLAITIGIFVANILNYFFDKMKNGEGWRYSLGFASVPAIMIIIGAIFLPDSPNSLIERGQNDKAKEELIKIRGTTDVDEEFQDLVLASDISKSVKHPWMSLLNRKYRPQLTMAIAIPFFQQLTGMNVITFYAPVLFKTIGFSGTASLMSALITGGCNMLATFVSIATVDKFGRRTLFLEGGIQMFICQIVVAIAIALKFGVDGDPGILPKWYAIVVVLCICVYVMGFAWSWGPLGWLVPSEIFPLEVRSAAQSINVSVNMICTFVIAQIFTTMLCHMKFGLFIFFAFFVIVMSTFIYKFLPETKGVPIEEMSTVWEKHPYWGKFVKDDDAKEEV</sequence>
<proteinExistence type="predicted"/>
<dbReference type="EMBL" id="CASHSV030000001">
    <property type="protein sequence ID" value="CAJ2630550.1"/>
    <property type="molecule type" value="Genomic_DNA"/>
</dbReference>
<evidence type="ECO:0000313" key="1">
    <source>
        <dbReference type="EMBL" id="CAJ2630550.1"/>
    </source>
</evidence>
<evidence type="ECO:0000313" key="2">
    <source>
        <dbReference type="Proteomes" id="UP001177021"/>
    </source>
</evidence>
<gene>
    <name evidence="1" type="ORF">MILVUS5_LOCUS2313</name>
</gene>
<accession>A0ACB0IEI9</accession>
<comment type="caution">
    <text evidence="1">The sequence shown here is derived from an EMBL/GenBank/DDBJ whole genome shotgun (WGS) entry which is preliminary data.</text>
</comment>
<name>A0ACB0IEI9_TRIPR</name>
<organism evidence="1 2">
    <name type="scientific">Trifolium pratense</name>
    <name type="common">Red clover</name>
    <dbReference type="NCBI Taxonomy" id="57577"/>
    <lineage>
        <taxon>Eukaryota</taxon>
        <taxon>Viridiplantae</taxon>
        <taxon>Streptophyta</taxon>
        <taxon>Embryophyta</taxon>
        <taxon>Tracheophyta</taxon>
        <taxon>Spermatophyta</taxon>
        <taxon>Magnoliopsida</taxon>
        <taxon>eudicotyledons</taxon>
        <taxon>Gunneridae</taxon>
        <taxon>Pentapetalae</taxon>
        <taxon>rosids</taxon>
        <taxon>fabids</taxon>
        <taxon>Fabales</taxon>
        <taxon>Fabaceae</taxon>
        <taxon>Papilionoideae</taxon>
        <taxon>50 kb inversion clade</taxon>
        <taxon>NPAAA clade</taxon>
        <taxon>Hologalegina</taxon>
        <taxon>IRL clade</taxon>
        <taxon>Trifolieae</taxon>
        <taxon>Trifolium</taxon>
    </lineage>
</organism>
<keyword evidence="2" id="KW-1185">Reference proteome</keyword>
<dbReference type="Proteomes" id="UP001177021">
    <property type="component" value="Unassembled WGS sequence"/>
</dbReference>
<protein>
    <submittedName>
        <fullName evidence="1">Uncharacterized protein</fullName>
    </submittedName>
</protein>